<dbReference type="AlphaFoldDB" id="A0A3D8IES1"/>
<proteinExistence type="predicted"/>
<dbReference type="InterPro" id="IPR029063">
    <property type="entry name" value="SAM-dependent_MTases_sf"/>
</dbReference>
<sequence length="416" mass="48481">MLQKISTIQFNNRGCFSILDSKISNFIFCHSQTDQRNHHNKNADIQTIEKTKNTRTIPLRNDDVNTQPCYLEKYNGFHIFLDTNNKLIVKNNYIDSKTNNEIITKDSILSLINDLKPWRKGPFYIHYDDTFFQNILDKDFENPNLFTHFLSSININPNTIQKNTQQVFKVSNDHQESLLHIDTEWQSHIKMKLILESLQTLHYDIANKEILDVGCNNGYYMFDLALRAKHITGIDPVGIFFLQFFFIYQLTRTVQNRGQEIIESYSINNISFRLLGVQDLSRITKKFDLILCLGVLYHRQDPLQTLKILKQSLKKDGLLLLETLIIQTQDEYALCPYPTYAKMSNVFYIFSPKALCNLALRAGFKTCDLLSFSYTTTNEQRTTDFIQKQSLGDFLQHDHTIEGYPPACRGIFALYS</sequence>
<comment type="caution">
    <text evidence="1">The sequence shown here is derived from an EMBL/GenBank/DDBJ whole genome shotgun (WGS) entry which is preliminary data.</text>
</comment>
<protein>
    <submittedName>
        <fullName evidence="1">tRNA 5-methoxyuridine(34)/uridine 5-oxyacetic acid(34) synthase CmoB</fullName>
    </submittedName>
</protein>
<reference evidence="1 2" key="1">
    <citation type="submission" date="2018-04" db="EMBL/GenBank/DDBJ databases">
        <title>Novel Campyloabacter and Helicobacter Species and Strains.</title>
        <authorList>
            <person name="Mannion A.J."/>
            <person name="Shen Z."/>
            <person name="Fox J.G."/>
        </authorList>
    </citation>
    <scope>NUCLEOTIDE SEQUENCE [LARGE SCALE GENOMIC DNA]</scope>
    <source>
        <strain evidence="1 2">MIT 17-337</strain>
    </source>
</reference>
<dbReference type="Proteomes" id="UP000256379">
    <property type="component" value="Unassembled WGS sequence"/>
</dbReference>
<accession>A0A3D8IES1</accession>
<keyword evidence="2" id="KW-1185">Reference proteome</keyword>
<dbReference type="SUPFAM" id="SSF53335">
    <property type="entry name" value="S-adenosyl-L-methionine-dependent methyltransferases"/>
    <property type="match status" value="1"/>
</dbReference>
<dbReference type="Gene3D" id="3.40.50.150">
    <property type="entry name" value="Vaccinia Virus protein VP39"/>
    <property type="match status" value="1"/>
</dbReference>
<gene>
    <name evidence="1" type="ORF">CQA53_08200</name>
</gene>
<dbReference type="NCBIfam" id="NF011650">
    <property type="entry name" value="PRK15068.1"/>
    <property type="match status" value="1"/>
</dbReference>
<evidence type="ECO:0000313" key="2">
    <source>
        <dbReference type="Proteomes" id="UP000256379"/>
    </source>
</evidence>
<dbReference type="PANTHER" id="PTHR43861">
    <property type="entry name" value="TRANS-ACONITATE 2-METHYLTRANSFERASE-RELATED"/>
    <property type="match status" value="1"/>
</dbReference>
<dbReference type="CDD" id="cd02440">
    <property type="entry name" value="AdoMet_MTases"/>
    <property type="match status" value="1"/>
</dbReference>
<name>A0A3D8IES1_9HELI</name>
<dbReference type="Pfam" id="PF08003">
    <property type="entry name" value="Methyltransf_9"/>
    <property type="match status" value="1"/>
</dbReference>
<dbReference type="EMBL" id="NXLQ01000022">
    <property type="protein sequence ID" value="RDU63610.1"/>
    <property type="molecule type" value="Genomic_DNA"/>
</dbReference>
<dbReference type="OrthoDB" id="9765084at2"/>
<dbReference type="InterPro" id="IPR027555">
    <property type="entry name" value="Mo5U34_MeTrfas-like"/>
</dbReference>
<organism evidence="1 2">
    <name type="scientific">Helicobacter didelphidarum</name>
    <dbReference type="NCBI Taxonomy" id="2040648"/>
    <lineage>
        <taxon>Bacteria</taxon>
        <taxon>Pseudomonadati</taxon>
        <taxon>Campylobacterota</taxon>
        <taxon>Epsilonproteobacteria</taxon>
        <taxon>Campylobacterales</taxon>
        <taxon>Helicobacteraceae</taxon>
        <taxon>Helicobacter</taxon>
    </lineage>
</organism>
<evidence type="ECO:0000313" key="1">
    <source>
        <dbReference type="EMBL" id="RDU63610.1"/>
    </source>
</evidence>